<organism evidence="2 3">
    <name type="scientific">Paramecium pentaurelia</name>
    <dbReference type="NCBI Taxonomy" id="43138"/>
    <lineage>
        <taxon>Eukaryota</taxon>
        <taxon>Sar</taxon>
        <taxon>Alveolata</taxon>
        <taxon>Ciliophora</taxon>
        <taxon>Intramacronucleata</taxon>
        <taxon>Oligohymenophorea</taxon>
        <taxon>Peniculida</taxon>
        <taxon>Parameciidae</taxon>
        <taxon>Paramecium</taxon>
    </lineage>
</organism>
<feature type="region of interest" description="Disordered" evidence="1">
    <location>
        <begin position="173"/>
        <end position="227"/>
    </location>
</feature>
<evidence type="ECO:0000313" key="3">
    <source>
        <dbReference type="Proteomes" id="UP000689195"/>
    </source>
</evidence>
<dbReference type="OrthoDB" id="296767at2759"/>
<name>A0A8S1XJD8_9CILI</name>
<dbReference type="InterPro" id="IPR013887">
    <property type="entry name" value="UPF0592"/>
</dbReference>
<gene>
    <name evidence="2" type="ORF">PPENT_87.1.T1280076</name>
</gene>
<accession>A0A8S1XJD8</accession>
<sequence>MGICGGTKKQPEDQIHKLNQPIITSGELSIKVLLKNIKLKMPDILQCSIEFDLGKQVIKWRASFDGLLKMTEQQMRETNIKIFVLTSTVIGQAQINLFEAAVGPFHFELPIRGQNNGNVSFDLKMNQIVQATLQSKYIIWELNQSLSEVRYNYNLRLVTSQLSFISEHSSTFTNPNYRKQNERKNTQFQSSRKSILDQDSIKDSVPSLSRLPSLNSPPNPPYDSMAATPTRKVNHRIEWENINDDLTLIVELPIQEFQGSAIQLCLWSISSNKKSLENIKSPQKTIIKKTKNQHDSEYMDLEIQDHHLVAETYINLSNMETSVSAELGAKFLMIKSYQPKSLWYHGVEVGKIDYEMSVRIPNHLQQSSFGVQTEKGIVSSISVVGNVENISVTEIKMIQMEFQKLSSSIFKIEHKTLNIDEKLKVRQEMDQHLNRLAQFLCQSHGSAIKTFQYKSEDDLMKAQQLLIQISIHLVDYSKTLSTFSSYYECLNQVLSRGELMLQQLGFFKALNKKQSHQKIEVCLNYQTFLINTLRYTLSKLNQKDPSYEARKLYIKFLVICYFRIPEFRAKFLELINKPDDPQLSELRGTEFIQDDDPTNIDKSTKNNISIFDWQNYFHTYLNDKTQGIQNQSALNQILDDESWKENIRHRSINFSFFVEEWAIYVRNILQVKILPWQDIPGYRILVKAFMCELKQQDSVPDAMKIALRSLMQNVNLLGIIVSLQFNKTNLYNTEQVIETFEILDICFSTLSTMPPYFDYPFLLKGIKQIIIDSEHAICIAKCMWFIYNIYPLLSMDFKKDLCEFIFEKAVFKLFLHWSKTVRMMFHYFLLYRVSHQHKNPKVGGLDEEQIIQQYTLINRPKKNQSYFENRQPQQQLISDYIYMKYLRFLSKVEQAKINEGQRDYQQDYQSYYQKMVAKKLKYEQEQKLLQITEPKMEILKFERLQSEHDEQTQKQNQLKPVIVPRTVMHKKLSFKHDIEITEKQQQYVLLSIREFEEQLKNYNNWRQSNIKKVMGKYNDEDKHTIHLTFEVPKMDILKRIDEKEGA</sequence>
<dbReference type="AlphaFoldDB" id="A0A8S1XJD8"/>
<evidence type="ECO:0000313" key="2">
    <source>
        <dbReference type="EMBL" id="CAD8201560.1"/>
    </source>
</evidence>
<proteinExistence type="predicted"/>
<keyword evidence="3" id="KW-1185">Reference proteome</keyword>
<dbReference type="EMBL" id="CAJJDO010000128">
    <property type="protein sequence ID" value="CAD8201560.1"/>
    <property type="molecule type" value="Genomic_DNA"/>
</dbReference>
<dbReference type="Pfam" id="PF08578">
    <property type="entry name" value="DUF1765"/>
    <property type="match status" value="1"/>
</dbReference>
<dbReference type="PANTHER" id="PTHR35397">
    <property type="entry name" value="C2 DOMAIN-CONTAINING PROTEIN-RELATED"/>
    <property type="match status" value="1"/>
</dbReference>
<dbReference type="Proteomes" id="UP000689195">
    <property type="component" value="Unassembled WGS sequence"/>
</dbReference>
<reference evidence="2" key="1">
    <citation type="submission" date="2021-01" db="EMBL/GenBank/DDBJ databases">
        <authorList>
            <consortium name="Genoscope - CEA"/>
            <person name="William W."/>
        </authorList>
    </citation>
    <scope>NUCLEOTIDE SEQUENCE</scope>
</reference>
<protein>
    <submittedName>
        <fullName evidence="2">Uncharacterized protein</fullName>
    </submittedName>
</protein>
<dbReference type="PANTHER" id="PTHR35397:SF1">
    <property type="entry name" value="ARMADILLO-LIKE HELICAL DOMAIN-CONTAINING PROTEIN"/>
    <property type="match status" value="1"/>
</dbReference>
<comment type="caution">
    <text evidence="2">The sequence shown here is derived from an EMBL/GenBank/DDBJ whole genome shotgun (WGS) entry which is preliminary data.</text>
</comment>
<evidence type="ECO:0000256" key="1">
    <source>
        <dbReference type="SAM" id="MobiDB-lite"/>
    </source>
</evidence>